<feature type="transmembrane region" description="Helical" evidence="1">
    <location>
        <begin position="263"/>
        <end position="283"/>
    </location>
</feature>
<feature type="transmembrane region" description="Helical" evidence="1">
    <location>
        <begin position="225"/>
        <end position="242"/>
    </location>
</feature>
<feature type="transmembrane region" description="Helical" evidence="1">
    <location>
        <begin position="120"/>
        <end position="139"/>
    </location>
</feature>
<keyword evidence="1" id="KW-0472">Membrane</keyword>
<feature type="transmembrane region" description="Helical" evidence="1">
    <location>
        <begin position="303"/>
        <end position="324"/>
    </location>
</feature>
<sequence length="532" mass="57696">MAFVRFIYALYLRLTGLGLVAIAAFAYSLDVSPPPGVVPPAIPASVLVAAAILGVAFLIPWLLPRGLRQPRKPHDLIWIPAHYAVVWLTPVLCIPLLAVASQMGHIPPELVEQATAANPIWSLIVPGVLAVILILPKLFDNRPDYSEDPTIAPHIDIDEYMHEKAVEQAVSAPRSLPNRLTIWVSWALLRIGGLILLVPAAYLAHSFWLADDGLWANYVPDGRRTGIGLVVLALIAIAYMTPIPVSRQAHLFMPVRLRQIVRLPLAAFGVYAAGAFLAPAWPAALAKLGLGWTVPAILLEQRWAFALVAVCAVTLITIVTYRPLPKELKKAPRKSAASAMTGQKIVPASRQSLPALGVAMKAYGAADWLIMRLFGLGLLGTAYMTFGMIQQGSARLPELIYNQDPWYALYAYAGLGAFMAIPFIMPRFLAEPRTVFMALVKAAMLVGTAFILIPPLQIAIVTFTPQIYHQTLLVAVPLLFKSLAGIAVTSTVIVALFRQLGALPKLDYKGDPISSMSSNQLHALRKARMPGA</sequence>
<keyword evidence="1" id="KW-1133">Transmembrane helix</keyword>
<keyword evidence="3" id="KW-1185">Reference proteome</keyword>
<dbReference type="STRING" id="390807.SAMN04488095_0434"/>
<keyword evidence="1" id="KW-0812">Transmembrane</keyword>
<dbReference type="EMBL" id="FORA01000001">
    <property type="protein sequence ID" value="SFI30117.1"/>
    <property type="molecule type" value="Genomic_DNA"/>
</dbReference>
<feature type="transmembrane region" description="Helical" evidence="1">
    <location>
        <begin position="41"/>
        <end position="64"/>
    </location>
</feature>
<name>A0A1I3H3I4_9RHOB</name>
<dbReference type="AlphaFoldDB" id="A0A1I3H3I4"/>
<feature type="transmembrane region" description="Helical" evidence="1">
    <location>
        <begin position="474"/>
        <end position="497"/>
    </location>
</feature>
<evidence type="ECO:0000256" key="1">
    <source>
        <dbReference type="SAM" id="Phobius"/>
    </source>
</evidence>
<proteinExistence type="predicted"/>
<reference evidence="2 3" key="1">
    <citation type="submission" date="2016-10" db="EMBL/GenBank/DDBJ databases">
        <authorList>
            <person name="de Groot N.N."/>
        </authorList>
    </citation>
    <scope>NUCLEOTIDE SEQUENCE [LARGE SCALE GENOMIC DNA]</scope>
    <source>
        <strain evidence="2 3">DSM 19073</strain>
    </source>
</reference>
<dbReference type="Proteomes" id="UP000199110">
    <property type="component" value="Unassembled WGS sequence"/>
</dbReference>
<feature type="transmembrane region" description="Helical" evidence="1">
    <location>
        <begin position="76"/>
        <end position="100"/>
    </location>
</feature>
<dbReference type="RefSeq" id="WP_139212210.1">
    <property type="nucleotide sequence ID" value="NZ_FORA01000001.1"/>
</dbReference>
<feature type="transmembrane region" description="Helical" evidence="1">
    <location>
        <begin position="409"/>
        <end position="430"/>
    </location>
</feature>
<feature type="transmembrane region" description="Helical" evidence="1">
    <location>
        <begin position="7"/>
        <end position="29"/>
    </location>
</feature>
<organism evidence="2 3">
    <name type="scientific">Jannaschia pohangensis</name>
    <dbReference type="NCBI Taxonomy" id="390807"/>
    <lineage>
        <taxon>Bacteria</taxon>
        <taxon>Pseudomonadati</taxon>
        <taxon>Pseudomonadota</taxon>
        <taxon>Alphaproteobacteria</taxon>
        <taxon>Rhodobacterales</taxon>
        <taxon>Roseobacteraceae</taxon>
        <taxon>Jannaschia</taxon>
    </lineage>
</organism>
<feature type="transmembrane region" description="Helical" evidence="1">
    <location>
        <begin position="369"/>
        <end position="389"/>
    </location>
</feature>
<dbReference type="OrthoDB" id="7658378at2"/>
<evidence type="ECO:0000313" key="2">
    <source>
        <dbReference type="EMBL" id="SFI30117.1"/>
    </source>
</evidence>
<feature type="transmembrane region" description="Helical" evidence="1">
    <location>
        <begin position="183"/>
        <end position="205"/>
    </location>
</feature>
<feature type="transmembrane region" description="Helical" evidence="1">
    <location>
        <begin position="442"/>
        <end position="468"/>
    </location>
</feature>
<evidence type="ECO:0000313" key="3">
    <source>
        <dbReference type="Proteomes" id="UP000199110"/>
    </source>
</evidence>
<gene>
    <name evidence="2" type="ORF">SAMN04488095_0434</name>
</gene>
<protein>
    <submittedName>
        <fullName evidence="2">Uncharacterized protein</fullName>
    </submittedName>
</protein>
<accession>A0A1I3H3I4</accession>